<evidence type="ECO:0000313" key="1">
    <source>
        <dbReference type="EMBL" id="GFS00348.1"/>
    </source>
</evidence>
<keyword evidence="2" id="KW-1185">Reference proteome</keyword>
<proteinExistence type="predicted"/>
<dbReference type="AlphaFoldDB" id="A0AAV4HQB5"/>
<evidence type="ECO:0000313" key="2">
    <source>
        <dbReference type="Proteomes" id="UP000762676"/>
    </source>
</evidence>
<reference evidence="1 2" key="1">
    <citation type="journal article" date="2021" name="Elife">
        <title>Chloroplast acquisition without the gene transfer in kleptoplastic sea slugs, Plakobranchus ocellatus.</title>
        <authorList>
            <person name="Maeda T."/>
            <person name="Takahashi S."/>
            <person name="Yoshida T."/>
            <person name="Shimamura S."/>
            <person name="Takaki Y."/>
            <person name="Nagai Y."/>
            <person name="Toyoda A."/>
            <person name="Suzuki Y."/>
            <person name="Arimoto A."/>
            <person name="Ishii H."/>
            <person name="Satoh N."/>
            <person name="Nishiyama T."/>
            <person name="Hasebe M."/>
            <person name="Maruyama T."/>
            <person name="Minagawa J."/>
            <person name="Obokata J."/>
            <person name="Shigenobu S."/>
        </authorList>
    </citation>
    <scope>NUCLEOTIDE SEQUENCE [LARGE SCALE GENOMIC DNA]</scope>
</reference>
<dbReference type="EMBL" id="BMAT01005833">
    <property type="protein sequence ID" value="GFS00348.1"/>
    <property type="molecule type" value="Genomic_DNA"/>
</dbReference>
<dbReference type="PANTHER" id="PTHR33480">
    <property type="entry name" value="SET DOMAIN-CONTAINING PROTEIN-RELATED"/>
    <property type="match status" value="1"/>
</dbReference>
<dbReference type="Proteomes" id="UP000762676">
    <property type="component" value="Unassembled WGS sequence"/>
</dbReference>
<name>A0AAV4HQB5_9GAST</name>
<organism evidence="1 2">
    <name type="scientific">Elysia marginata</name>
    <dbReference type="NCBI Taxonomy" id="1093978"/>
    <lineage>
        <taxon>Eukaryota</taxon>
        <taxon>Metazoa</taxon>
        <taxon>Spiralia</taxon>
        <taxon>Lophotrochozoa</taxon>
        <taxon>Mollusca</taxon>
        <taxon>Gastropoda</taxon>
        <taxon>Heterobranchia</taxon>
        <taxon>Euthyneura</taxon>
        <taxon>Panpulmonata</taxon>
        <taxon>Sacoglossa</taxon>
        <taxon>Placobranchoidea</taxon>
        <taxon>Plakobranchidae</taxon>
        <taxon>Elysia</taxon>
    </lineage>
</organism>
<accession>A0AAV4HQB5</accession>
<gene>
    <name evidence="1" type="ORF">ElyMa_002812100</name>
</gene>
<protein>
    <submittedName>
        <fullName evidence="1">Uncharacterized protein</fullName>
    </submittedName>
</protein>
<sequence length="114" mass="13201">MCFGLKHIEHITSTTLRKHIASLSQIMNLLENEMNMLSSQMGHDIRVHKEYYRLSQDVLETAKVRKLLVMMERGALQHLKGKTLQEGNIPDHLSRNIEGDDLVEQDEIVEHLLD</sequence>
<comment type="caution">
    <text evidence="1">The sequence shown here is derived from an EMBL/GenBank/DDBJ whole genome shotgun (WGS) entry which is preliminary data.</text>
</comment>